<dbReference type="EMBL" id="BARV01040563">
    <property type="protein sequence ID" value="GAI55228.1"/>
    <property type="molecule type" value="Genomic_DNA"/>
</dbReference>
<organism evidence="1">
    <name type="scientific">marine sediment metagenome</name>
    <dbReference type="NCBI Taxonomy" id="412755"/>
    <lineage>
        <taxon>unclassified sequences</taxon>
        <taxon>metagenomes</taxon>
        <taxon>ecological metagenomes</taxon>
    </lineage>
</organism>
<gene>
    <name evidence="1" type="ORF">S06H3_61759</name>
</gene>
<sequence>NSKFAKSTCIFCQSVLDDYDTYKYFFQVNPINTTSLAIEL</sequence>
<protein>
    <submittedName>
        <fullName evidence="1">Uncharacterized protein</fullName>
    </submittedName>
</protein>
<reference evidence="1" key="1">
    <citation type="journal article" date="2014" name="Front. Microbiol.">
        <title>High frequency of phylogenetically diverse reductive dehalogenase-homologous genes in deep subseafloor sedimentary metagenomes.</title>
        <authorList>
            <person name="Kawai M."/>
            <person name="Futagami T."/>
            <person name="Toyoda A."/>
            <person name="Takaki Y."/>
            <person name="Nishi S."/>
            <person name="Hori S."/>
            <person name="Arai W."/>
            <person name="Tsubouchi T."/>
            <person name="Morono Y."/>
            <person name="Uchiyama I."/>
            <person name="Ito T."/>
            <person name="Fujiyama A."/>
            <person name="Inagaki F."/>
            <person name="Takami H."/>
        </authorList>
    </citation>
    <scope>NUCLEOTIDE SEQUENCE</scope>
    <source>
        <strain evidence="1">Expedition CK06-06</strain>
    </source>
</reference>
<feature type="non-terminal residue" evidence="1">
    <location>
        <position position="1"/>
    </location>
</feature>
<proteinExistence type="predicted"/>
<name>X1PH95_9ZZZZ</name>
<evidence type="ECO:0000313" key="1">
    <source>
        <dbReference type="EMBL" id="GAI55228.1"/>
    </source>
</evidence>
<accession>X1PH95</accession>
<dbReference type="AlphaFoldDB" id="X1PH95"/>
<comment type="caution">
    <text evidence="1">The sequence shown here is derived from an EMBL/GenBank/DDBJ whole genome shotgun (WGS) entry which is preliminary data.</text>
</comment>